<dbReference type="Pfam" id="PF00589">
    <property type="entry name" value="Phage_integrase"/>
    <property type="match status" value="1"/>
</dbReference>
<evidence type="ECO:0000313" key="5">
    <source>
        <dbReference type="EMBL" id="TLF44461.1"/>
    </source>
</evidence>
<sequence length="404" mass="47311">MKTNITLSLDARRKRKDGTCPIIFRLSHHRKTIAIPSGISVPPEYWDQKKREVKRNYQGVSSVTRLNNMLTKKKTEFTDCINALEEEGRLEGLSILELKNTLSRPSNSISFFEFTTTLIAEMKEAKKFGNARAYQQVYNVLKTFNGTGSLRFEEITYQFLKRFETAHLKKGNSINGLSMYLRTVRAIYNKAITQGLVAQDRYPFTRYRIKSEPTAKRAISKEKIKRILELELETASPLFHARNYFICSYLMNGISFIDMAFLRLSNIVDERIQYRRQKTGKRYDIKITEQLSPILDFYLIDKKDDDFIFPVIKRTKLENQHRDIRDARIKYNRRLKEIAKLCDIEENLTSYVSRHSMATNLILSDVPINALSKMLGHSDLQTTQIYIKDLPTHIMDEYQERLEI</sequence>
<dbReference type="GO" id="GO:0015074">
    <property type="term" value="P:DNA integration"/>
    <property type="evidence" value="ECO:0007669"/>
    <property type="project" value="InterPro"/>
</dbReference>
<dbReference type="InterPro" id="IPR050090">
    <property type="entry name" value="Tyrosine_recombinase_XerCD"/>
</dbReference>
<dbReference type="InterPro" id="IPR013762">
    <property type="entry name" value="Integrase-like_cat_sf"/>
</dbReference>
<dbReference type="Pfam" id="PF17293">
    <property type="entry name" value="Arm-DNA-bind_5"/>
    <property type="match status" value="1"/>
</dbReference>
<evidence type="ECO:0000256" key="3">
    <source>
        <dbReference type="ARBA" id="ARBA00023172"/>
    </source>
</evidence>
<dbReference type="InterPro" id="IPR002104">
    <property type="entry name" value="Integrase_catalytic"/>
</dbReference>
<dbReference type="InterPro" id="IPR010998">
    <property type="entry name" value="Integrase_recombinase_N"/>
</dbReference>
<keyword evidence="3" id="KW-0233">DNA recombination</keyword>
<dbReference type="CDD" id="cd01185">
    <property type="entry name" value="INTN1_C_like"/>
    <property type="match status" value="1"/>
</dbReference>
<evidence type="ECO:0000256" key="1">
    <source>
        <dbReference type="ARBA" id="ARBA00008857"/>
    </source>
</evidence>
<dbReference type="InterPro" id="IPR035386">
    <property type="entry name" value="Arm-DNA-bind_5"/>
</dbReference>
<dbReference type="InterPro" id="IPR025269">
    <property type="entry name" value="SAM-like_dom"/>
</dbReference>
<dbReference type="EMBL" id="VBUK01000006">
    <property type="protein sequence ID" value="TLF44461.1"/>
    <property type="molecule type" value="Genomic_DNA"/>
</dbReference>
<evidence type="ECO:0000313" key="6">
    <source>
        <dbReference type="Proteomes" id="UP000308382"/>
    </source>
</evidence>
<dbReference type="InterPro" id="IPR011010">
    <property type="entry name" value="DNA_brk_join_enz"/>
</dbReference>
<dbReference type="Gene3D" id="1.10.443.10">
    <property type="entry name" value="Intergrase catalytic core"/>
    <property type="match status" value="1"/>
</dbReference>
<dbReference type="PROSITE" id="PS51898">
    <property type="entry name" value="TYR_RECOMBINASE"/>
    <property type="match status" value="1"/>
</dbReference>
<keyword evidence="2" id="KW-0238">DNA-binding</keyword>
<dbReference type="SUPFAM" id="SSF56349">
    <property type="entry name" value="DNA breaking-rejoining enzymes"/>
    <property type="match status" value="1"/>
</dbReference>
<dbReference type="OrthoDB" id="9806835at2"/>
<comment type="caution">
    <text evidence="5">The sequence shown here is derived from an EMBL/GenBank/DDBJ whole genome shotgun (WGS) entry which is preliminary data.</text>
</comment>
<dbReference type="RefSeq" id="WP_138258610.1">
    <property type="nucleotide sequence ID" value="NZ_VBUK01000006.1"/>
</dbReference>
<dbReference type="AlphaFoldDB" id="A0A5R8M4C4"/>
<dbReference type="Gene3D" id="1.10.150.130">
    <property type="match status" value="1"/>
</dbReference>
<comment type="similarity">
    <text evidence="1">Belongs to the 'phage' integrase family.</text>
</comment>
<reference evidence="5 6" key="1">
    <citation type="journal article" date="2017" name="Int. J. Syst. Evol. Microbiol.">
        <title>Maripseudobacter aurantiacus gen. nov., sp. nov., a novel member of the family Flavobacteriaceae isolated from a sedimentation basin.</title>
        <authorList>
            <person name="Chen C."/>
            <person name="Su Y."/>
            <person name="Tao T."/>
            <person name="Fu G."/>
            <person name="Zhang C."/>
            <person name="Sun C."/>
            <person name="Zhang X."/>
            <person name="Wu M."/>
        </authorList>
    </citation>
    <scope>NUCLEOTIDE SEQUENCE [LARGE SCALE GENOMIC DNA]</scope>
    <source>
        <strain evidence="6">CDA4</strain>
    </source>
</reference>
<dbReference type="PANTHER" id="PTHR30349:SF64">
    <property type="entry name" value="PROPHAGE INTEGRASE INTD-RELATED"/>
    <property type="match status" value="1"/>
</dbReference>
<dbReference type="Pfam" id="PF13102">
    <property type="entry name" value="Phage_int_SAM_5"/>
    <property type="match status" value="1"/>
</dbReference>
<feature type="domain" description="Tyr recombinase" evidence="4">
    <location>
        <begin position="214"/>
        <end position="399"/>
    </location>
</feature>
<evidence type="ECO:0000256" key="2">
    <source>
        <dbReference type="ARBA" id="ARBA00023125"/>
    </source>
</evidence>
<keyword evidence="6" id="KW-1185">Reference proteome</keyword>
<dbReference type="GO" id="GO:0006310">
    <property type="term" value="P:DNA recombination"/>
    <property type="evidence" value="ECO:0007669"/>
    <property type="project" value="UniProtKB-KW"/>
</dbReference>
<dbReference type="Proteomes" id="UP000308382">
    <property type="component" value="Unassembled WGS sequence"/>
</dbReference>
<organism evidence="5 6">
    <name type="scientific">Maribacter aurantiacus</name>
    <dbReference type="NCBI Taxonomy" id="1882343"/>
    <lineage>
        <taxon>Bacteria</taxon>
        <taxon>Pseudomonadati</taxon>
        <taxon>Bacteroidota</taxon>
        <taxon>Flavobacteriia</taxon>
        <taxon>Flavobacteriales</taxon>
        <taxon>Flavobacteriaceae</taxon>
        <taxon>Maribacter</taxon>
    </lineage>
</organism>
<dbReference type="GO" id="GO:0003677">
    <property type="term" value="F:DNA binding"/>
    <property type="evidence" value="ECO:0007669"/>
    <property type="project" value="UniProtKB-KW"/>
</dbReference>
<evidence type="ECO:0000259" key="4">
    <source>
        <dbReference type="PROSITE" id="PS51898"/>
    </source>
</evidence>
<dbReference type="PANTHER" id="PTHR30349">
    <property type="entry name" value="PHAGE INTEGRASE-RELATED"/>
    <property type="match status" value="1"/>
</dbReference>
<proteinExistence type="inferred from homology"/>
<accession>A0A5R8M4C4</accession>
<name>A0A5R8M4C4_9FLAO</name>
<gene>
    <name evidence="5" type="ORF">FEK29_11660</name>
</gene>
<protein>
    <submittedName>
        <fullName evidence="5">Site-specific integrase</fullName>
    </submittedName>
</protein>